<gene>
    <name evidence="2" type="ORF">GOHSU_16_00990</name>
</gene>
<dbReference type="RefSeq" id="WP_005938693.1">
    <property type="nucleotide sequence ID" value="NZ_ATVK01000047.1"/>
</dbReference>
<dbReference type="EMBL" id="BANT01000016">
    <property type="protein sequence ID" value="GAC57141.1"/>
    <property type="molecule type" value="Genomic_DNA"/>
</dbReference>
<evidence type="ECO:0000313" key="3">
    <source>
        <dbReference type="Proteomes" id="UP000053405"/>
    </source>
</evidence>
<organism evidence="2 3">
    <name type="scientific">Gordonia hirsuta DSM 44140 = NBRC 16056</name>
    <dbReference type="NCBI Taxonomy" id="1121927"/>
    <lineage>
        <taxon>Bacteria</taxon>
        <taxon>Bacillati</taxon>
        <taxon>Actinomycetota</taxon>
        <taxon>Actinomycetes</taxon>
        <taxon>Mycobacteriales</taxon>
        <taxon>Gordoniaceae</taxon>
        <taxon>Gordonia</taxon>
    </lineage>
</organism>
<protein>
    <submittedName>
        <fullName evidence="2">Uncharacterized protein</fullName>
    </submittedName>
</protein>
<reference evidence="2 3" key="1">
    <citation type="submission" date="2012-12" db="EMBL/GenBank/DDBJ databases">
        <title>Whole genome shotgun sequence of Gordonia hirsuta NBRC 16056.</title>
        <authorList>
            <person name="Isaki-Nakamura S."/>
            <person name="Hosoyama A."/>
            <person name="Tsuchikane K."/>
            <person name="Katsumata H."/>
            <person name="Baba S."/>
            <person name="Yamazaki S."/>
            <person name="Fujita N."/>
        </authorList>
    </citation>
    <scope>NUCLEOTIDE SEQUENCE [LARGE SCALE GENOMIC DNA]</scope>
    <source>
        <strain evidence="2 3">NBRC 16056</strain>
    </source>
</reference>
<accession>L7L8R6</accession>
<proteinExistence type="predicted"/>
<name>L7L8R6_9ACTN</name>
<keyword evidence="3" id="KW-1185">Reference proteome</keyword>
<dbReference type="AlphaFoldDB" id="L7L8R6"/>
<feature type="region of interest" description="Disordered" evidence="1">
    <location>
        <begin position="131"/>
        <end position="156"/>
    </location>
</feature>
<dbReference type="Proteomes" id="UP000053405">
    <property type="component" value="Unassembled WGS sequence"/>
</dbReference>
<comment type="caution">
    <text evidence="2">The sequence shown here is derived from an EMBL/GenBank/DDBJ whole genome shotgun (WGS) entry which is preliminary data.</text>
</comment>
<evidence type="ECO:0000313" key="2">
    <source>
        <dbReference type="EMBL" id="GAC57141.1"/>
    </source>
</evidence>
<dbReference type="eggNOG" id="ENOG5033M9W">
    <property type="taxonomic scope" value="Bacteria"/>
</dbReference>
<evidence type="ECO:0000256" key="1">
    <source>
        <dbReference type="SAM" id="MobiDB-lite"/>
    </source>
</evidence>
<sequence length="156" mass="17135">MVTNTELLNLLEAVCVLHERGFEGVRVLPHFGGPGYWRLVIAPGEGIDDQAAFPRWDPEVGLAYSVAGQHEFADGEFGPDTTPEELADMIIAVRPEFAIEARDPSYTGWLRDLVTACRRTESVPIAFDEYSEPGGPWTISGTGTTYRRPPPQTDSA</sequence>
<dbReference type="OrthoDB" id="4037078at2"/>